<reference evidence="4 5" key="1">
    <citation type="submission" date="2014-04" db="EMBL/GenBank/DDBJ databases">
        <title>Evolutionary Origins and Diversification of the Mycorrhizal Mutualists.</title>
        <authorList>
            <consortium name="DOE Joint Genome Institute"/>
            <consortium name="Mycorrhizal Genomics Consortium"/>
            <person name="Kohler A."/>
            <person name="Kuo A."/>
            <person name="Nagy L.G."/>
            <person name="Floudas D."/>
            <person name="Copeland A."/>
            <person name="Barry K.W."/>
            <person name="Cichocki N."/>
            <person name="Veneault-Fourrey C."/>
            <person name="LaButti K."/>
            <person name="Lindquist E.A."/>
            <person name="Lipzen A."/>
            <person name="Lundell T."/>
            <person name="Morin E."/>
            <person name="Murat C."/>
            <person name="Riley R."/>
            <person name="Ohm R."/>
            <person name="Sun H."/>
            <person name="Tunlid A."/>
            <person name="Henrissat B."/>
            <person name="Grigoriev I.V."/>
            <person name="Hibbett D.S."/>
            <person name="Martin F."/>
        </authorList>
    </citation>
    <scope>NUCLEOTIDE SEQUENCE [LARGE SCALE GENOMIC DNA]</scope>
    <source>
        <strain evidence="4 5">FD-317 M1</strain>
    </source>
</reference>
<feature type="region of interest" description="Disordered" evidence="2">
    <location>
        <begin position="385"/>
        <end position="405"/>
    </location>
</feature>
<dbReference type="Gene3D" id="3.90.70.130">
    <property type="match status" value="1"/>
</dbReference>
<proteinExistence type="predicted"/>
<evidence type="ECO:0000259" key="3">
    <source>
        <dbReference type="Pfam" id="PF07910"/>
    </source>
</evidence>
<dbReference type="Pfam" id="PF07910">
    <property type="entry name" value="Peptidase_C78"/>
    <property type="match status" value="1"/>
</dbReference>
<feature type="domain" description="UFSP1/2/DUB catalytic" evidence="3">
    <location>
        <begin position="118"/>
        <end position="306"/>
    </location>
</feature>
<protein>
    <recommendedName>
        <fullName evidence="3">UFSP1/2/DUB catalytic domain-containing protein</fullName>
    </recommendedName>
</protein>
<dbReference type="OrthoDB" id="288987at2759"/>
<evidence type="ECO:0000313" key="4">
    <source>
        <dbReference type="EMBL" id="KIK63690.1"/>
    </source>
</evidence>
<name>A0A0D0BI32_9AGAR</name>
<feature type="region of interest" description="Disordered" evidence="2">
    <location>
        <begin position="311"/>
        <end position="362"/>
    </location>
</feature>
<gene>
    <name evidence="4" type="ORF">GYMLUDRAFT_40754</name>
</gene>
<dbReference type="Proteomes" id="UP000053593">
    <property type="component" value="Unassembled WGS sequence"/>
</dbReference>
<accession>A0A0D0BI32</accession>
<dbReference type="AlphaFoldDB" id="A0A0D0BI32"/>
<organism evidence="4 5">
    <name type="scientific">Collybiopsis luxurians FD-317 M1</name>
    <dbReference type="NCBI Taxonomy" id="944289"/>
    <lineage>
        <taxon>Eukaryota</taxon>
        <taxon>Fungi</taxon>
        <taxon>Dikarya</taxon>
        <taxon>Basidiomycota</taxon>
        <taxon>Agaricomycotina</taxon>
        <taxon>Agaricomycetes</taxon>
        <taxon>Agaricomycetidae</taxon>
        <taxon>Agaricales</taxon>
        <taxon>Marasmiineae</taxon>
        <taxon>Omphalotaceae</taxon>
        <taxon>Collybiopsis</taxon>
        <taxon>Collybiopsis luxurians</taxon>
    </lineage>
</organism>
<evidence type="ECO:0000313" key="5">
    <source>
        <dbReference type="Proteomes" id="UP000053593"/>
    </source>
</evidence>
<dbReference type="GO" id="GO:0016787">
    <property type="term" value="F:hydrolase activity"/>
    <property type="evidence" value="ECO:0007669"/>
    <property type="project" value="UniProtKB-KW"/>
</dbReference>
<sequence length="456" mass="51619">MTLQCQFCSTNLDKLSIADRQRHYDAHLDETNFTSQPIASTSSLNGNTSKDKRKWRVPTPANLERGKDVFWYPAMKTPPPPNFTPGLITVLKKALLKSHAKGTTTRAVLCYERAVLINRQIWDANWGCGYRNFLMSCAVLLDQPYQPMYFPLLDQPIPPGIRNLQRWIEEAWKNGFDPEGREELKSLVDTKKWIGTSDLCAAFLSRGIPVELVDFEVQDPKKGLVPLTNWIVSYFDKFSKLSSTASTINAVLSGASPVVCAPCLPIILQNDGHSRTVVGYELTKSGVVNLLVFDPSRIPSKQLRNVALSTFSSANSSSSSSNPNRGNKRPSSTTPSHHDKRVKTDHLEADNDDNNATWTDDEDEIEIVGERIRMGSDVIEVIGEVRHTKKDQSSPKADKSTPLDEPPYADVLKYFRWENRSFKRKNKYQILYFPLEEPLSENEKRRRKILTSERIS</sequence>
<keyword evidence="5" id="KW-1185">Reference proteome</keyword>
<dbReference type="EMBL" id="KN834763">
    <property type="protein sequence ID" value="KIK63690.1"/>
    <property type="molecule type" value="Genomic_DNA"/>
</dbReference>
<keyword evidence="1" id="KW-0378">Hydrolase</keyword>
<evidence type="ECO:0000256" key="1">
    <source>
        <dbReference type="ARBA" id="ARBA00022801"/>
    </source>
</evidence>
<feature type="compositionally biased region" description="Low complexity" evidence="2">
    <location>
        <begin position="312"/>
        <end position="332"/>
    </location>
</feature>
<dbReference type="InterPro" id="IPR012462">
    <property type="entry name" value="UFSP1/2_DUB_cat"/>
</dbReference>
<evidence type="ECO:0000256" key="2">
    <source>
        <dbReference type="SAM" id="MobiDB-lite"/>
    </source>
</evidence>
<dbReference type="HOGENOM" id="CLU_029795_0_0_1"/>
<feature type="compositionally biased region" description="Basic and acidic residues" evidence="2">
    <location>
        <begin position="385"/>
        <end position="402"/>
    </location>
</feature>